<feature type="binding site" evidence="17">
    <location>
        <position position="323"/>
    </location>
    <ligand>
        <name>(6S)-NADPHX</name>
        <dbReference type="ChEBI" id="CHEBI:64076"/>
    </ligand>
</feature>
<feature type="binding site" evidence="17">
    <location>
        <position position="439"/>
    </location>
    <ligand>
        <name>AMP</name>
        <dbReference type="ChEBI" id="CHEBI:456215"/>
    </ligand>
</feature>
<comment type="cofactor">
    <cofactor evidence="17">
        <name>Mg(2+)</name>
        <dbReference type="ChEBI" id="CHEBI:18420"/>
    </cofactor>
</comment>
<evidence type="ECO:0000256" key="7">
    <source>
        <dbReference type="ARBA" id="ARBA00022840"/>
    </source>
</evidence>
<feature type="binding site" evidence="17">
    <location>
        <position position="264"/>
    </location>
    <ligand>
        <name>(6S)-NADPHX</name>
        <dbReference type="ChEBI" id="CHEBI:64076"/>
    </ligand>
</feature>
<evidence type="ECO:0000259" key="21">
    <source>
        <dbReference type="PROSITE" id="PS51385"/>
    </source>
</evidence>
<evidence type="ECO:0000313" key="22">
    <source>
        <dbReference type="EMBL" id="BBU68888.1"/>
    </source>
</evidence>
<dbReference type="CDD" id="cd01171">
    <property type="entry name" value="YXKO-related"/>
    <property type="match status" value="1"/>
</dbReference>
<dbReference type="InterPro" id="IPR000631">
    <property type="entry name" value="CARKD"/>
</dbReference>
<dbReference type="GO" id="GO:0046872">
    <property type="term" value="F:metal ion binding"/>
    <property type="evidence" value="ECO:0007669"/>
    <property type="project" value="UniProtKB-UniRule"/>
</dbReference>
<reference evidence="23" key="1">
    <citation type="submission" date="2020-01" db="EMBL/GenBank/DDBJ databases">
        <title>Phosphoaccumulans saitamaens gen. nov., sp. nov., a polyphosphate accumulating bacterium isolated from surface river water.</title>
        <authorList>
            <person name="Watanabe K."/>
            <person name="Suda W."/>
        </authorList>
    </citation>
    <scope>NUCLEOTIDE SEQUENCE [LARGE SCALE GENOMIC DNA]</scope>
    <source>
        <strain evidence="23">ICHIAU1</strain>
    </source>
</reference>
<comment type="similarity">
    <text evidence="17">Belongs to the NnrD/CARKD family.</text>
</comment>
<evidence type="ECO:0000256" key="15">
    <source>
        <dbReference type="ARBA" id="ARBA00048238"/>
    </source>
</evidence>
<keyword evidence="7 17" id="KW-0067">ATP-binding</keyword>
<keyword evidence="8 17" id="KW-0521">NADP</keyword>
<evidence type="ECO:0000256" key="8">
    <source>
        <dbReference type="ARBA" id="ARBA00022857"/>
    </source>
</evidence>
<feature type="binding site" evidence="18">
    <location>
        <begin position="127"/>
        <end position="133"/>
    </location>
    <ligand>
        <name>(6S)-NADPHX</name>
        <dbReference type="ChEBI" id="CHEBI:64076"/>
    </ligand>
</feature>
<dbReference type="InterPro" id="IPR029056">
    <property type="entry name" value="Ribokinase-like"/>
</dbReference>
<dbReference type="NCBIfam" id="TIGR00196">
    <property type="entry name" value="yjeF_cterm"/>
    <property type="match status" value="1"/>
</dbReference>
<dbReference type="PROSITE" id="PS51385">
    <property type="entry name" value="YJEF_N"/>
    <property type="match status" value="1"/>
</dbReference>
<dbReference type="GO" id="GO:0052855">
    <property type="term" value="F:ADP-dependent NAD(P)H-hydrate dehydratase activity"/>
    <property type="evidence" value="ECO:0007669"/>
    <property type="project" value="UniProtKB-UniRule"/>
</dbReference>
<keyword evidence="6 17" id="KW-0547">Nucleotide-binding</keyword>
<evidence type="ECO:0000256" key="13">
    <source>
        <dbReference type="ARBA" id="ARBA00023268"/>
    </source>
</evidence>
<feature type="binding site" evidence="17">
    <location>
        <position position="373"/>
    </location>
    <ligand>
        <name>(6S)-NADPHX</name>
        <dbReference type="ChEBI" id="CHEBI:64076"/>
    </ligand>
</feature>
<dbReference type="GO" id="GO:0110051">
    <property type="term" value="P:metabolite repair"/>
    <property type="evidence" value="ECO:0007669"/>
    <property type="project" value="TreeGrafter"/>
</dbReference>
<evidence type="ECO:0000256" key="4">
    <source>
        <dbReference type="ARBA" id="ARBA00009524"/>
    </source>
</evidence>
<evidence type="ECO:0000313" key="23">
    <source>
        <dbReference type="Proteomes" id="UP000463961"/>
    </source>
</evidence>
<evidence type="ECO:0000256" key="1">
    <source>
        <dbReference type="ARBA" id="ARBA00000013"/>
    </source>
</evidence>
<comment type="similarity">
    <text evidence="4 19">In the C-terminal section; belongs to the NnrD/CARKD family.</text>
</comment>
<dbReference type="PANTHER" id="PTHR12592">
    <property type="entry name" value="ATP-DEPENDENT (S)-NAD(P)H-HYDRATE DEHYDRATASE FAMILY MEMBER"/>
    <property type="match status" value="1"/>
</dbReference>
<dbReference type="GO" id="GO:0005524">
    <property type="term" value="F:ATP binding"/>
    <property type="evidence" value="ECO:0007669"/>
    <property type="project" value="UniProtKB-UniRule"/>
</dbReference>
<evidence type="ECO:0000256" key="14">
    <source>
        <dbReference type="ARBA" id="ARBA00025153"/>
    </source>
</evidence>
<evidence type="ECO:0000256" key="12">
    <source>
        <dbReference type="ARBA" id="ARBA00023239"/>
    </source>
</evidence>
<feature type="binding site" evidence="18">
    <location>
        <position position="163"/>
    </location>
    <ligand>
        <name>K(+)</name>
        <dbReference type="ChEBI" id="CHEBI:29103"/>
    </ligand>
</feature>
<feature type="binding site" evidence="18">
    <location>
        <begin position="58"/>
        <end position="62"/>
    </location>
    <ligand>
        <name>(6S)-NADPHX</name>
        <dbReference type="ChEBI" id="CHEBI:64076"/>
    </ligand>
</feature>
<dbReference type="InterPro" id="IPR004443">
    <property type="entry name" value="YjeF_N_dom"/>
</dbReference>
<feature type="binding site" evidence="18">
    <location>
        <position position="160"/>
    </location>
    <ligand>
        <name>(6S)-NADPHX</name>
        <dbReference type="ChEBI" id="CHEBI:64076"/>
    </ligand>
</feature>
<dbReference type="AlphaFoldDB" id="A0A7R6TQ14"/>
<dbReference type="HAMAP" id="MF_01965">
    <property type="entry name" value="NADHX_dehydratase"/>
    <property type="match status" value="1"/>
</dbReference>
<keyword evidence="23" id="KW-1185">Reference proteome</keyword>
<comment type="catalytic activity">
    <reaction evidence="2 18 19">
        <text>(6R)-NADPHX = (6S)-NADPHX</text>
        <dbReference type="Rhea" id="RHEA:32227"/>
        <dbReference type="ChEBI" id="CHEBI:64076"/>
        <dbReference type="ChEBI" id="CHEBI:64077"/>
        <dbReference type="EC" id="5.1.99.6"/>
    </reaction>
</comment>
<evidence type="ECO:0000256" key="3">
    <source>
        <dbReference type="ARBA" id="ARBA00006001"/>
    </source>
</evidence>
<feature type="binding site" evidence="17">
    <location>
        <position position="440"/>
    </location>
    <ligand>
        <name>(6S)-NADPHX</name>
        <dbReference type="ChEBI" id="CHEBI:64076"/>
    </ligand>
</feature>
<comment type="catalytic activity">
    <reaction evidence="16 17 19">
        <text>(6S)-NADPHX + ADP = AMP + phosphate + NADPH + H(+)</text>
        <dbReference type="Rhea" id="RHEA:32235"/>
        <dbReference type="ChEBI" id="CHEBI:15378"/>
        <dbReference type="ChEBI" id="CHEBI:43474"/>
        <dbReference type="ChEBI" id="CHEBI:57783"/>
        <dbReference type="ChEBI" id="CHEBI:64076"/>
        <dbReference type="ChEBI" id="CHEBI:456215"/>
        <dbReference type="ChEBI" id="CHEBI:456216"/>
        <dbReference type="EC" id="4.2.1.136"/>
    </reaction>
</comment>
<evidence type="ECO:0000256" key="2">
    <source>
        <dbReference type="ARBA" id="ARBA00000909"/>
    </source>
</evidence>
<dbReference type="InterPro" id="IPR030677">
    <property type="entry name" value="Nnr"/>
</dbReference>
<comment type="catalytic activity">
    <reaction evidence="15 17 19">
        <text>(6S)-NADHX + ADP = AMP + phosphate + NADH + H(+)</text>
        <dbReference type="Rhea" id="RHEA:32223"/>
        <dbReference type="ChEBI" id="CHEBI:15378"/>
        <dbReference type="ChEBI" id="CHEBI:43474"/>
        <dbReference type="ChEBI" id="CHEBI:57945"/>
        <dbReference type="ChEBI" id="CHEBI:64074"/>
        <dbReference type="ChEBI" id="CHEBI:456215"/>
        <dbReference type="ChEBI" id="CHEBI:456216"/>
        <dbReference type="EC" id="4.2.1.136"/>
    </reaction>
</comment>
<comment type="cofactor">
    <cofactor evidence="18 19">
        <name>K(+)</name>
        <dbReference type="ChEBI" id="CHEBI:29103"/>
    </cofactor>
    <text evidence="18 19">Binds 1 potassium ion per subunit.</text>
</comment>
<feature type="binding site" evidence="18">
    <location>
        <position position="123"/>
    </location>
    <ligand>
        <name>K(+)</name>
        <dbReference type="ChEBI" id="CHEBI:29103"/>
    </ligand>
</feature>
<dbReference type="Pfam" id="PF01256">
    <property type="entry name" value="Carb_kinase"/>
    <property type="match status" value="1"/>
</dbReference>
<feature type="domain" description="YjeF N-terminal" evidence="21">
    <location>
        <begin position="11"/>
        <end position="217"/>
    </location>
</feature>
<comment type="function">
    <text evidence="14 19">Bifunctional enzyme that catalyzes the epimerization of the S- and R-forms of NAD(P)HX and the dehydration of the S-form of NAD(P)HX at the expense of ADP, which is converted to AMP. This allows the repair of both epimers of NAD(P)HX, a damaged form of NAD(P)H that is a result of enzymatic or heat-dependent hydration.</text>
</comment>
<evidence type="ECO:0000259" key="20">
    <source>
        <dbReference type="PROSITE" id="PS51383"/>
    </source>
</evidence>
<keyword evidence="5 18" id="KW-0479">Metal-binding</keyword>
<keyword evidence="13" id="KW-0511">Multifunctional enzyme</keyword>
<keyword evidence="10 17" id="KW-0520">NAD</keyword>
<feature type="binding site" evidence="17">
    <location>
        <begin position="410"/>
        <end position="414"/>
    </location>
    <ligand>
        <name>AMP</name>
        <dbReference type="ChEBI" id="CHEBI:456215"/>
    </ligand>
</feature>
<dbReference type="EMBL" id="AP022345">
    <property type="protein sequence ID" value="BBU68888.1"/>
    <property type="molecule type" value="Genomic_DNA"/>
</dbReference>
<dbReference type="InterPro" id="IPR036652">
    <property type="entry name" value="YjeF_N_dom_sf"/>
</dbReference>
<dbReference type="Gene3D" id="3.40.50.10260">
    <property type="entry name" value="YjeF N-terminal domain"/>
    <property type="match status" value="1"/>
</dbReference>
<feature type="domain" description="YjeF C-terminal" evidence="20">
    <location>
        <begin position="229"/>
        <end position="504"/>
    </location>
</feature>
<sequence>MRNQLLTIRGLRAVESAFQAQNPGQSLMARAGEAAARWVRELTGERPDPILVLVGPGNNGGDALVCARELMALGYGCVCVGQPATEWTPADAQAAHAAFIAAGGVLHPDIPETSSYRFSLIIDGLFGIGLNQPLSATYAAWVEAANTLSLLDDIPLLALDIASGLNSDTGLAQDICVTATHTLTFIANKPGLLTADGPDHSGEVQVCDLDIDPALLTLALDNEAGNLNDPNLWADDLPQRALNANKGDAGSAGLLGGSPSMTGALILAARSALHSGAGRVYAAALGNAQSGAPMLDPLQPEIMFRDPASLREAPLTALGVGPGLGRSDVSRAVLASALDFEGPLVLDADALVLLPTLLDAVQQRHEPTLLTPHPGEAAALLCTDIPSIEANRIQAACDIAAKYHATVVLKGCGSIIATPDGRWWINTTGNPGMATAGMGDVLTGITTALLAQGMAPEQALCAAVWLHGAAADVCVESGNLPKLGPLGLTASEVILAARTLLNALI</sequence>
<name>A0A7R6TQ14_9RHOO</name>
<comment type="subunit">
    <text evidence="17">Homotetramer.</text>
</comment>
<evidence type="ECO:0000256" key="17">
    <source>
        <dbReference type="HAMAP-Rule" id="MF_01965"/>
    </source>
</evidence>
<dbReference type="GO" id="GO:0046496">
    <property type="term" value="P:nicotinamide nucleotide metabolic process"/>
    <property type="evidence" value="ECO:0007669"/>
    <property type="project" value="UniProtKB-UniRule"/>
</dbReference>
<comment type="function">
    <text evidence="17">Catalyzes the dehydration of the S-form of NAD(P)HX at the expense of ADP, which is converted to AMP. Together with NAD(P)HX epimerase, which catalyzes the epimerization of the S- and R-forms, the enzyme allows the repair of both epimers of NAD(P)HX, a damaged form of NAD(P)H that is a result of enzymatic or heat-dependent hydration.</text>
</comment>
<comment type="similarity">
    <text evidence="3 19">In the N-terminal section; belongs to the NnrE/AIBP family.</text>
</comment>
<evidence type="ECO:0000256" key="16">
    <source>
        <dbReference type="ARBA" id="ARBA00049209"/>
    </source>
</evidence>
<comment type="catalytic activity">
    <reaction evidence="1 18 19">
        <text>(6R)-NADHX = (6S)-NADHX</text>
        <dbReference type="Rhea" id="RHEA:32215"/>
        <dbReference type="ChEBI" id="CHEBI:64074"/>
        <dbReference type="ChEBI" id="CHEBI:64075"/>
        <dbReference type="EC" id="5.1.99.6"/>
    </reaction>
</comment>
<dbReference type="Proteomes" id="UP000463961">
    <property type="component" value="Chromosome"/>
</dbReference>
<dbReference type="OrthoDB" id="9806925at2"/>
<dbReference type="PIRSF" id="PIRSF017184">
    <property type="entry name" value="Nnr"/>
    <property type="match status" value="1"/>
</dbReference>
<accession>A0A7R6TQ14</accession>
<dbReference type="Gene3D" id="3.40.1190.20">
    <property type="match status" value="1"/>
</dbReference>
<comment type="function">
    <text evidence="18">Catalyzes the epimerization of the S- and R-forms of NAD(P)HX, a damaged form of NAD(P)H that is a result of enzymatic or heat-dependent hydration. This is a prerequisite for the S-specific NAD(P)H-hydrate dehydratase to allow the repair of both epimers of NAD(P)HX.</text>
</comment>
<feature type="binding site" evidence="18">
    <location>
        <position position="138"/>
    </location>
    <ligand>
        <name>(6S)-NADPHX</name>
        <dbReference type="ChEBI" id="CHEBI:64076"/>
    </ligand>
</feature>
<feature type="binding site" evidence="18">
    <location>
        <position position="59"/>
    </location>
    <ligand>
        <name>K(+)</name>
        <dbReference type="ChEBI" id="CHEBI:29103"/>
    </ligand>
</feature>
<dbReference type="SUPFAM" id="SSF53613">
    <property type="entry name" value="Ribokinase-like"/>
    <property type="match status" value="1"/>
</dbReference>
<evidence type="ECO:0000256" key="9">
    <source>
        <dbReference type="ARBA" id="ARBA00022958"/>
    </source>
</evidence>
<dbReference type="EC" id="5.1.99.6" evidence="19"/>
<dbReference type="Pfam" id="PF03853">
    <property type="entry name" value="YjeF_N"/>
    <property type="match status" value="1"/>
</dbReference>
<comment type="similarity">
    <text evidence="18">Belongs to the NnrE/AIBP family.</text>
</comment>
<evidence type="ECO:0000256" key="11">
    <source>
        <dbReference type="ARBA" id="ARBA00023235"/>
    </source>
</evidence>
<dbReference type="HAMAP" id="MF_01966">
    <property type="entry name" value="NADHX_epimerase"/>
    <property type="match status" value="1"/>
</dbReference>
<dbReference type="NCBIfam" id="TIGR00197">
    <property type="entry name" value="yjeF_nterm"/>
    <property type="match status" value="1"/>
</dbReference>
<organism evidence="22 23">
    <name type="scientific">Fluviibacter phosphoraccumulans</name>
    <dbReference type="NCBI Taxonomy" id="1751046"/>
    <lineage>
        <taxon>Bacteria</taxon>
        <taxon>Pseudomonadati</taxon>
        <taxon>Pseudomonadota</taxon>
        <taxon>Betaproteobacteria</taxon>
        <taxon>Rhodocyclales</taxon>
        <taxon>Fluviibacteraceae</taxon>
        <taxon>Fluviibacter</taxon>
    </lineage>
</organism>
<dbReference type="PANTHER" id="PTHR12592:SF0">
    <property type="entry name" value="ATP-DEPENDENT (S)-NAD(P)H-HYDRATE DEHYDRATASE"/>
    <property type="match status" value="1"/>
</dbReference>
<proteinExistence type="inferred from homology"/>
<keyword evidence="11 18" id="KW-0413">Isomerase</keyword>
<evidence type="ECO:0000256" key="10">
    <source>
        <dbReference type="ARBA" id="ARBA00023027"/>
    </source>
</evidence>
<dbReference type="PROSITE" id="PS51383">
    <property type="entry name" value="YJEF_C_3"/>
    <property type="match status" value="1"/>
</dbReference>
<dbReference type="RefSeq" id="WP_162050370.1">
    <property type="nucleotide sequence ID" value="NZ_AP022347.1"/>
</dbReference>
<dbReference type="GO" id="GO:0052856">
    <property type="term" value="F:NAD(P)HX epimerase activity"/>
    <property type="evidence" value="ECO:0007669"/>
    <property type="project" value="UniProtKB-UniRule"/>
</dbReference>
<keyword evidence="12 17" id="KW-0456">Lyase</keyword>
<evidence type="ECO:0000256" key="19">
    <source>
        <dbReference type="PIRNR" id="PIRNR017184"/>
    </source>
</evidence>
<dbReference type="SUPFAM" id="SSF64153">
    <property type="entry name" value="YjeF N-terminal domain-like"/>
    <property type="match status" value="1"/>
</dbReference>
<dbReference type="EC" id="4.2.1.136" evidence="19"/>
<evidence type="ECO:0000256" key="6">
    <source>
        <dbReference type="ARBA" id="ARBA00022741"/>
    </source>
</evidence>
<evidence type="ECO:0000256" key="5">
    <source>
        <dbReference type="ARBA" id="ARBA00022723"/>
    </source>
</evidence>
<evidence type="ECO:0000256" key="18">
    <source>
        <dbReference type="HAMAP-Rule" id="MF_01966"/>
    </source>
</evidence>
<protein>
    <recommendedName>
        <fullName evidence="19">Bifunctional NAD(P)H-hydrate repair enzyme</fullName>
    </recommendedName>
    <alternativeName>
        <fullName evidence="19">Nicotinamide nucleotide repair protein</fullName>
    </alternativeName>
    <domain>
        <recommendedName>
            <fullName evidence="19">ADP-dependent (S)-NAD(P)H-hydrate dehydratase</fullName>
            <ecNumber evidence="19">4.2.1.136</ecNumber>
        </recommendedName>
        <alternativeName>
            <fullName evidence="19">ADP-dependent NAD(P)HX dehydratase</fullName>
        </alternativeName>
    </domain>
    <domain>
        <recommendedName>
            <fullName evidence="19">NAD(P)H-hydrate epimerase</fullName>
            <ecNumber evidence="19">5.1.99.6</ecNumber>
        </recommendedName>
    </domain>
</protein>
<keyword evidence="9 18" id="KW-0630">Potassium</keyword>
<gene>
    <name evidence="18" type="primary">nnrE</name>
    <name evidence="17" type="synonym">nnrD</name>
    <name evidence="22" type="ORF">ICHIAU1_11710</name>
</gene>